<dbReference type="GeneID" id="19267194"/>
<keyword evidence="2" id="KW-1185">Reference proteome</keyword>
<proteinExistence type="predicted"/>
<reference evidence="2" key="1">
    <citation type="journal article" date="2015" name="BMC Genomics">
        <title>Genomic and transcriptomic analysis of the endophytic fungus Pestalotiopsis fici reveals its lifestyle and high potential for synthesis of natural products.</title>
        <authorList>
            <person name="Wang X."/>
            <person name="Zhang X."/>
            <person name="Liu L."/>
            <person name="Xiang M."/>
            <person name="Wang W."/>
            <person name="Sun X."/>
            <person name="Che Y."/>
            <person name="Guo L."/>
            <person name="Liu G."/>
            <person name="Guo L."/>
            <person name="Wang C."/>
            <person name="Yin W.B."/>
            <person name="Stadler M."/>
            <person name="Zhang X."/>
            <person name="Liu X."/>
        </authorList>
    </citation>
    <scope>NUCLEOTIDE SEQUENCE [LARGE SCALE GENOMIC DNA]</scope>
    <source>
        <strain evidence="2">W106-1 / CGMCC3.15140</strain>
    </source>
</reference>
<dbReference type="EMBL" id="KI912110">
    <property type="protein sequence ID" value="ETS84156.1"/>
    <property type="molecule type" value="Genomic_DNA"/>
</dbReference>
<protein>
    <submittedName>
        <fullName evidence="1">Uncharacterized protein</fullName>
    </submittedName>
</protein>
<sequence length="412" mass="45719">MARLRPPSANWRRDELHADIETSSSRIECRRSGEMVENNPFAFSPAQLSKIFGPKGMSAFHALGGLRGIEAGLQTHRNSALSIDENNFGRSSFEEASNLPFSKSRADDPNQPNEPSSYGNAAYFHYATLADQKRIFMDNRLPKMSKSLLELFLAAKSDIVLHDILELIILVNNFCAVIRASTCGLEIKDDSIARKSLQAVTLMEHLSMALVLLAVPWTSWKMWLEYSRIALLNQSQDRPAKVIRSSITTEISLFDLMPGDSVVDSIILSGSTVLEGLGTLLVVATGVHSVDGKIKMILMNEPKIAQHEWIISLVLKILWLAFFHPRLIELLFQGILSIFGGTFWEKLKAASNACIPHTAMRNDKQSFLPILLEGESALALPDTEVGYNVITEDYAALIGVRINRDLPVGKSR</sequence>
<dbReference type="RefSeq" id="XP_007828953.1">
    <property type="nucleotide sequence ID" value="XM_007830762.1"/>
</dbReference>
<gene>
    <name evidence="1" type="ORF">PFICI_02181</name>
</gene>
<accession>W3XG26</accession>
<dbReference type="KEGG" id="pfy:PFICI_02181"/>
<name>W3XG26_PESFW</name>
<evidence type="ECO:0000313" key="1">
    <source>
        <dbReference type="EMBL" id="ETS84156.1"/>
    </source>
</evidence>
<dbReference type="OrthoDB" id="3352408at2759"/>
<dbReference type="HOGENOM" id="CLU_667487_0_0_1"/>
<dbReference type="InParanoid" id="W3XG26"/>
<dbReference type="Proteomes" id="UP000030651">
    <property type="component" value="Unassembled WGS sequence"/>
</dbReference>
<dbReference type="STRING" id="1229662.W3XG26"/>
<dbReference type="eggNOG" id="KOG0204">
    <property type="taxonomic scope" value="Eukaryota"/>
</dbReference>
<evidence type="ECO:0000313" key="2">
    <source>
        <dbReference type="Proteomes" id="UP000030651"/>
    </source>
</evidence>
<dbReference type="AlphaFoldDB" id="W3XG26"/>
<organism evidence="1 2">
    <name type="scientific">Pestalotiopsis fici (strain W106-1 / CGMCC3.15140)</name>
    <dbReference type="NCBI Taxonomy" id="1229662"/>
    <lineage>
        <taxon>Eukaryota</taxon>
        <taxon>Fungi</taxon>
        <taxon>Dikarya</taxon>
        <taxon>Ascomycota</taxon>
        <taxon>Pezizomycotina</taxon>
        <taxon>Sordariomycetes</taxon>
        <taxon>Xylariomycetidae</taxon>
        <taxon>Amphisphaeriales</taxon>
        <taxon>Sporocadaceae</taxon>
        <taxon>Pestalotiopsis</taxon>
    </lineage>
</organism>